<feature type="region of interest" description="Disordered" evidence="1">
    <location>
        <begin position="248"/>
        <end position="335"/>
    </location>
</feature>
<reference evidence="3 4" key="1">
    <citation type="submission" date="2019-03" db="EMBL/GenBank/DDBJ databases">
        <title>Diversity of the mouse oral microbiome.</title>
        <authorList>
            <person name="Joseph S."/>
            <person name="Aduse-Opoku J."/>
            <person name="Curtis M."/>
            <person name="Wade W."/>
            <person name="Hashim A."/>
        </authorList>
    </citation>
    <scope>NUCLEOTIDE SEQUENCE [LARGE SCALE GENOMIC DNA]</scope>
    <source>
        <strain evidence="4">irhom_31</strain>
    </source>
</reference>
<feature type="compositionally biased region" description="Polar residues" evidence="1">
    <location>
        <begin position="204"/>
        <end position="215"/>
    </location>
</feature>
<evidence type="ECO:0000256" key="2">
    <source>
        <dbReference type="SAM" id="Phobius"/>
    </source>
</evidence>
<keyword evidence="2" id="KW-0472">Membrane</keyword>
<evidence type="ECO:0000256" key="1">
    <source>
        <dbReference type="SAM" id="MobiDB-lite"/>
    </source>
</evidence>
<accession>A0A4Y9F4H8</accession>
<comment type="caution">
    <text evidence="3">The sequence shown here is derived from an EMBL/GenBank/DDBJ whole genome shotgun (WGS) entry which is preliminary data.</text>
</comment>
<dbReference type="Proteomes" id="UP000297951">
    <property type="component" value="Unassembled WGS sequence"/>
</dbReference>
<feature type="compositionally biased region" description="Basic and acidic residues" evidence="1">
    <location>
        <begin position="93"/>
        <end position="109"/>
    </location>
</feature>
<sequence>MPLRSHQSPNSDDQKPTADDATEALPAPEPEGVADDATEALPLANGYEYVTADSGSTRAVIDADDDSLAFGLMRNGDVVEKLTREERRADRAAEKAAAKEAERAEEARRQAALAAAAAAAAERDHLAPPNAADEPEDRKTGSKVFFAGSAVLTAAAIALVAAFLLPLNDDASRQTTVEVTPSPTVAEASSSAVESSAAAPVPSFNTKAPTVTEQDGGTEEPVAPGSVLYAPTQEAPAVEATLEPTPLESAVETVQPEPTLEETPAAEETLTFEPTPVATTPAEVVAPTDAAPIDEPSRPVETGSAAETASAASLPTAPAADGSSLAPTLAATTGP</sequence>
<feature type="compositionally biased region" description="Low complexity" evidence="1">
    <location>
        <begin position="256"/>
        <end position="276"/>
    </location>
</feature>
<feature type="compositionally biased region" description="Low complexity" evidence="1">
    <location>
        <begin position="301"/>
        <end position="320"/>
    </location>
</feature>
<keyword evidence="2" id="KW-0812">Transmembrane</keyword>
<feature type="transmembrane region" description="Helical" evidence="2">
    <location>
        <begin position="144"/>
        <end position="165"/>
    </location>
</feature>
<dbReference type="AlphaFoldDB" id="A0A4Y9F4H8"/>
<feature type="region of interest" description="Disordered" evidence="1">
    <location>
        <begin position="1"/>
        <end position="40"/>
    </location>
</feature>
<feature type="compositionally biased region" description="Low complexity" evidence="1">
    <location>
        <begin position="180"/>
        <end position="203"/>
    </location>
</feature>
<protein>
    <submittedName>
        <fullName evidence="3">Uncharacterized protein</fullName>
    </submittedName>
</protein>
<name>A0A4Y9F4H8_9MICC</name>
<gene>
    <name evidence="3" type="ORF">E4U03_04505</name>
</gene>
<feature type="compositionally biased region" description="Polar residues" evidence="1">
    <location>
        <begin position="1"/>
        <end position="11"/>
    </location>
</feature>
<dbReference type="RefSeq" id="WP_135011905.1">
    <property type="nucleotide sequence ID" value="NZ_JADGLK010000012.1"/>
</dbReference>
<evidence type="ECO:0000313" key="4">
    <source>
        <dbReference type="Proteomes" id="UP000297951"/>
    </source>
</evidence>
<feature type="compositionally biased region" description="Low complexity" evidence="1">
    <location>
        <begin position="110"/>
        <end position="120"/>
    </location>
</feature>
<dbReference type="EMBL" id="SPQC01000012">
    <property type="protein sequence ID" value="TFU22884.1"/>
    <property type="molecule type" value="Genomic_DNA"/>
</dbReference>
<feature type="region of interest" description="Disordered" evidence="1">
    <location>
        <begin position="93"/>
        <end position="139"/>
    </location>
</feature>
<organism evidence="3 4">
    <name type="scientific">Rothia nasimurium</name>
    <dbReference type="NCBI Taxonomy" id="85336"/>
    <lineage>
        <taxon>Bacteria</taxon>
        <taxon>Bacillati</taxon>
        <taxon>Actinomycetota</taxon>
        <taxon>Actinomycetes</taxon>
        <taxon>Micrococcales</taxon>
        <taxon>Micrococcaceae</taxon>
        <taxon>Rothia</taxon>
    </lineage>
</organism>
<evidence type="ECO:0000313" key="3">
    <source>
        <dbReference type="EMBL" id="TFU22884.1"/>
    </source>
</evidence>
<keyword evidence="2" id="KW-1133">Transmembrane helix</keyword>
<feature type="region of interest" description="Disordered" evidence="1">
    <location>
        <begin position="176"/>
        <end position="225"/>
    </location>
</feature>
<proteinExistence type="predicted"/>